<dbReference type="Pfam" id="PF01471">
    <property type="entry name" value="PG_binding_1"/>
    <property type="match status" value="1"/>
</dbReference>
<dbReference type="Gene3D" id="6.20.240.60">
    <property type="match status" value="1"/>
</dbReference>
<evidence type="ECO:0000256" key="7">
    <source>
        <dbReference type="ARBA" id="ARBA00023316"/>
    </source>
</evidence>
<dbReference type="GO" id="GO:0030435">
    <property type="term" value="P:sporulation resulting in formation of a cellular spore"/>
    <property type="evidence" value="ECO:0007669"/>
    <property type="project" value="UniProtKB-KW"/>
</dbReference>
<keyword evidence="3" id="KW-0309">Germination</keyword>
<evidence type="ECO:0000256" key="3">
    <source>
        <dbReference type="ARBA" id="ARBA00022544"/>
    </source>
</evidence>
<reference evidence="12" key="1">
    <citation type="submission" date="2017-09" db="EMBL/GenBank/DDBJ databases">
        <authorList>
            <person name="Varghese N."/>
            <person name="Submissions S."/>
        </authorList>
    </citation>
    <scope>NUCLEOTIDE SEQUENCE [LARGE SCALE GENOMIC DNA]</scope>
    <source>
        <strain evidence="12">MSL47</strain>
    </source>
</reference>
<keyword evidence="6" id="KW-0749">Sporulation</keyword>
<dbReference type="GO" id="GO:0016787">
    <property type="term" value="F:hydrolase activity"/>
    <property type="evidence" value="ECO:0007669"/>
    <property type="project" value="UniProtKB-KW"/>
</dbReference>
<dbReference type="GO" id="GO:0071555">
    <property type="term" value="P:cell wall organization"/>
    <property type="evidence" value="ECO:0007669"/>
    <property type="project" value="UniProtKB-KW"/>
</dbReference>
<keyword evidence="5" id="KW-0378">Hydrolase</keyword>
<keyword evidence="7" id="KW-0961">Cell wall biogenesis/degradation</keyword>
<dbReference type="Pfam" id="PF07486">
    <property type="entry name" value="Hydrolase_2"/>
    <property type="match status" value="1"/>
</dbReference>
<evidence type="ECO:0000313" key="12">
    <source>
        <dbReference type="Proteomes" id="UP000219573"/>
    </source>
</evidence>
<protein>
    <recommendedName>
        <fullName evidence="2 8">Spore cortex-lytic enzyme</fullName>
    </recommendedName>
</protein>
<dbReference type="AlphaFoldDB" id="A0A285IEL6"/>
<evidence type="ECO:0000313" key="11">
    <source>
        <dbReference type="EMBL" id="SNY46415.1"/>
    </source>
</evidence>
<dbReference type="InterPro" id="IPR036365">
    <property type="entry name" value="PGBD-like_sf"/>
</dbReference>
<dbReference type="InterPro" id="IPR011105">
    <property type="entry name" value="Cell_wall_hydrolase_SleB"/>
</dbReference>
<dbReference type="RefSeq" id="WP_097019519.1">
    <property type="nucleotide sequence ID" value="NZ_OBDZ01000042.1"/>
</dbReference>
<evidence type="ECO:0000259" key="9">
    <source>
        <dbReference type="Pfam" id="PF01471"/>
    </source>
</evidence>
<organism evidence="11 12">
    <name type="scientific">Orenia metallireducens</name>
    <dbReference type="NCBI Taxonomy" id="1413210"/>
    <lineage>
        <taxon>Bacteria</taxon>
        <taxon>Bacillati</taxon>
        <taxon>Bacillota</taxon>
        <taxon>Clostridia</taxon>
        <taxon>Halanaerobiales</taxon>
        <taxon>Halobacteroidaceae</taxon>
        <taxon>Orenia</taxon>
    </lineage>
</organism>
<comment type="similarity">
    <text evidence="1">Belongs to the SleB family.</text>
</comment>
<evidence type="ECO:0000256" key="1">
    <source>
        <dbReference type="ARBA" id="ARBA00007010"/>
    </source>
</evidence>
<accession>A0A285IEL6</accession>
<gene>
    <name evidence="11" type="ORF">SAMN06265827_1426</name>
</gene>
<sequence>MKKNIAIVLALAILSMGIFTAVGEAAALGHRLLHFGARGNDVKTLQKELAKEGYFTVEATGYFGPITEKAVINFQKDNRIRIDGMAGYETINELKDGNEYKNMATVNNYSKYRVNVTKEELNLLARAVYSEARGESYEGQVAVASVILNRVADPRFPNTIKGVIFEPWAFTAVHDGQFWLTPDPKVMDAVYDALKGWDPTKGAVFYYNPAKVTSYWIYTREIITKIGKHYFAK</sequence>
<dbReference type="InterPro" id="IPR042047">
    <property type="entry name" value="SleB_dom1"/>
</dbReference>
<keyword evidence="4" id="KW-0732">Signal</keyword>
<evidence type="ECO:0000259" key="10">
    <source>
        <dbReference type="Pfam" id="PF07486"/>
    </source>
</evidence>
<evidence type="ECO:0000256" key="4">
    <source>
        <dbReference type="ARBA" id="ARBA00022729"/>
    </source>
</evidence>
<dbReference type="STRING" id="1413210.U472_11580"/>
<keyword evidence="12" id="KW-1185">Reference proteome</keyword>
<feature type="domain" description="Peptidoglycan binding-like" evidence="9">
    <location>
        <begin position="38"/>
        <end position="93"/>
    </location>
</feature>
<dbReference type="Gene3D" id="1.10.10.2520">
    <property type="entry name" value="Cell wall hydrolase SleB, domain 1"/>
    <property type="match status" value="1"/>
</dbReference>
<feature type="domain" description="Cell wall hydrolase SleB" evidence="10">
    <location>
        <begin position="134"/>
        <end position="232"/>
    </location>
</feature>
<dbReference type="InterPro" id="IPR014224">
    <property type="entry name" value="Spore_cortex_SleB"/>
</dbReference>
<dbReference type="Gene3D" id="1.10.101.10">
    <property type="entry name" value="PGBD-like superfamily/PGBD"/>
    <property type="match status" value="1"/>
</dbReference>
<dbReference type="InterPro" id="IPR002477">
    <property type="entry name" value="Peptidoglycan-bd-like"/>
</dbReference>
<proteinExistence type="inferred from homology"/>
<name>A0A285IEL6_9FIRM</name>
<dbReference type="OrthoDB" id="9785345at2"/>
<dbReference type="Proteomes" id="UP000219573">
    <property type="component" value="Unassembled WGS sequence"/>
</dbReference>
<evidence type="ECO:0000256" key="6">
    <source>
        <dbReference type="ARBA" id="ARBA00022969"/>
    </source>
</evidence>
<dbReference type="EMBL" id="OBDZ01000042">
    <property type="protein sequence ID" value="SNY46415.1"/>
    <property type="molecule type" value="Genomic_DNA"/>
</dbReference>
<dbReference type="InterPro" id="IPR036366">
    <property type="entry name" value="PGBDSf"/>
</dbReference>
<dbReference type="NCBIfam" id="TIGR02869">
    <property type="entry name" value="spore_SleB"/>
    <property type="match status" value="1"/>
</dbReference>
<evidence type="ECO:0000256" key="8">
    <source>
        <dbReference type="NCBIfam" id="TIGR02869"/>
    </source>
</evidence>
<evidence type="ECO:0000256" key="2">
    <source>
        <dbReference type="ARBA" id="ARBA00018364"/>
    </source>
</evidence>
<evidence type="ECO:0000256" key="5">
    <source>
        <dbReference type="ARBA" id="ARBA00022801"/>
    </source>
</evidence>
<dbReference type="GO" id="GO:0009847">
    <property type="term" value="P:spore germination"/>
    <property type="evidence" value="ECO:0007669"/>
    <property type="project" value="UniProtKB-UniRule"/>
</dbReference>
<dbReference type="SUPFAM" id="SSF47090">
    <property type="entry name" value="PGBD-like"/>
    <property type="match status" value="1"/>
</dbReference>